<sequence>MKIFYKFFPVLVGNLIYALIVKLFILPTSLMSSGTTGIALFMNHVFDIPVSLFILIFNLCMLIIGFLILGKTFAMTTIASTILYPVFLEFFNQCLGDYVITNNALLNTIFAGMGIGLALGIVIRSGASTGGMDIPPLLLHHYFRIPVSISLYVFDFIILSCQTLYNPMERLLYGILLILLTSVVLDKVLLMGTTRTEVKIISPRSQEIAKDILSNIDRGVTLLESKGGYSQQKQEVILTIISNRELPKIEKLIRQIDPDAFMVVSRVREVWGRGFSSKKQYQ</sequence>
<comment type="caution">
    <text evidence="8">The sequence shown here is derived from an EMBL/GenBank/DDBJ whole genome shotgun (WGS) entry which is preliminary data.</text>
</comment>
<keyword evidence="9" id="KW-1185">Reference proteome</keyword>
<keyword evidence="4 6" id="KW-1133">Transmembrane helix</keyword>
<dbReference type="EMBL" id="JACJLU010000012">
    <property type="protein sequence ID" value="MBM6832107.1"/>
    <property type="molecule type" value="Genomic_DNA"/>
</dbReference>
<evidence type="ECO:0000259" key="7">
    <source>
        <dbReference type="Pfam" id="PF10035"/>
    </source>
</evidence>
<dbReference type="Pfam" id="PF02588">
    <property type="entry name" value="YitT_membrane"/>
    <property type="match status" value="1"/>
</dbReference>
<evidence type="ECO:0000256" key="4">
    <source>
        <dbReference type="ARBA" id="ARBA00022989"/>
    </source>
</evidence>
<keyword evidence="2" id="KW-1003">Cell membrane</keyword>
<evidence type="ECO:0000256" key="1">
    <source>
        <dbReference type="ARBA" id="ARBA00004651"/>
    </source>
</evidence>
<comment type="subcellular location">
    <subcellularLocation>
        <location evidence="1">Cell membrane</location>
        <topology evidence="1">Multi-pass membrane protein</topology>
    </subcellularLocation>
</comment>
<dbReference type="InterPro" id="IPR019264">
    <property type="entry name" value="DUF2179"/>
</dbReference>
<keyword evidence="5 6" id="KW-0472">Membrane</keyword>
<accession>A0ABS2FRC8</accession>
<feature type="transmembrane region" description="Helical" evidence="6">
    <location>
        <begin position="48"/>
        <end position="68"/>
    </location>
</feature>
<dbReference type="PANTHER" id="PTHR33545:SF5">
    <property type="entry name" value="UPF0750 MEMBRANE PROTEIN YITT"/>
    <property type="match status" value="1"/>
</dbReference>
<feature type="transmembrane region" description="Helical" evidence="6">
    <location>
        <begin position="7"/>
        <end position="28"/>
    </location>
</feature>
<evidence type="ECO:0000313" key="9">
    <source>
        <dbReference type="Proteomes" id="UP000775500"/>
    </source>
</evidence>
<evidence type="ECO:0000256" key="5">
    <source>
        <dbReference type="ARBA" id="ARBA00023136"/>
    </source>
</evidence>
<evidence type="ECO:0000256" key="3">
    <source>
        <dbReference type="ARBA" id="ARBA00022692"/>
    </source>
</evidence>
<feature type="transmembrane region" description="Helical" evidence="6">
    <location>
        <begin position="104"/>
        <end position="123"/>
    </location>
</feature>
<evidence type="ECO:0000256" key="6">
    <source>
        <dbReference type="SAM" id="Phobius"/>
    </source>
</evidence>
<reference evidence="8 9" key="1">
    <citation type="journal article" date="2021" name="Sci. Rep.">
        <title>The distribution of antibiotic resistance genes in chicken gut microbiota commensals.</title>
        <authorList>
            <person name="Juricova H."/>
            <person name="Matiasovicova J."/>
            <person name="Kubasova T."/>
            <person name="Cejkova D."/>
            <person name="Rychlik I."/>
        </authorList>
    </citation>
    <scope>NUCLEOTIDE SEQUENCE [LARGE SCALE GENOMIC DNA]</scope>
    <source>
        <strain evidence="8 9">An423</strain>
    </source>
</reference>
<feature type="domain" description="DUF2179" evidence="7">
    <location>
        <begin position="218"/>
        <end position="272"/>
    </location>
</feature>
<dbReference type="RefSeq" id="WP_204686446.1">
    <property type="nucleotide sequence ID" value="NZ_JACJLU010000012.1"/>
</dbReference>
<dbReference type="InterPro" id="IPR051461">
    <property type="entry name" value="UPF0750_membrane"/>
</dbReference>
<evidence type="ECO:0000256" key="2">
    <source>
        <dbReference type="ARBA" id="ARBA00022475"/>
    </source>
</evidence>
<feature type="transmembrane region" description="Helical" evidence="6">
    <location>
        <begin position="171"/>
        <end position="190"/>
    </location>
</feature>
<dbReference type="InterPro" id="IPR015867">
    <property type="entry name" value="N-reg_PII/ATP_PRibTrfase_C"/>
</dbReference>
<evidence type="ECO:0000313" key="8">
    <source>
        <dbReference type="EMBL" id="MBM6832107.1"/>
    </source>
</evidence>
<dbReference type="PIRSF" id="PIRSF006483">
    <property type="entry name" value="Membrane_protein_YitT"/>
    <property type="match status" value="1"/>
</dbReference>
<organism evidence="8 9">
    <name type="scientific">Faecalicoccus acidiformans</name>
    <dbReference type="NCBI Taxonomy" id="915173"/>
    <lineage>
        <taxon>Bacteria</taxon>
        <taxon>Bacillati</taxon>
        <taxon>Bacillota</taxon>
        <taxon>Erysipelotrichia</taxon>
        <taxon>Erysipelotrichales</taxon>
        <taxon>Erysipelotrichaceae</taxon>
        <taxon>Faecalicoccus</taxon>
    </lineage>
</organism>
<proteinExistence type="predicted"/>
<dbReference type="PANTHER" id="PTHR33545">
    <property type="entry name" value="UPF0750 MEMBRANE PROTEIN YITT-RELATED"/>
    <property type="match status" value="1"/>
</dbReference>
<name>A0ABS2FRC8_9FIRM</name>
<keyword evidence="3 6" id="KW-0812">Transmembrane</keyword>
<dbReference type="Gene3D" id="3.30.70.120">
    <property type="match status" value="1"/>
</dbReference>
<dbReference type="InterPro" id="IPR003740">
    <property type="entry name" value="YitT"/>
</dbReference>
<feature type="transmembrane region" description="Helical" evidence="6">
    <location>
        <begin position="143"/>
        <end position="165"/>
    </location>
</feature>
<protein>
    <submittedName>
        <fullName evidence="8">YitT family protein</fullName>
    </submittedName>
</protein>
<gene>
    <name evidence="8" type="ORF">H5982_08400</name>
</gene>
<dbReference type="Pfam" id="PF10035">
    <property type="entry name" value="DUF2179"/>
    <property type="match status" value="1"/>
</dbReference>
<dbReference type="CDD" id="cd16380">
    <property type="entry name" value="YitT_C"/>
    <property type="match status" value="1"/>
</dbReference>
<dbReference type="Proteomes" id="UP000775500">
    <property type="component" value="Unassembled WGS sequence"/>
</dbReference>